<dbReference type="AlphaFoldDB" id="A0A2A3YPF4"/>
<feature type="coiled-coil region" evidence="3">
    <location>
        <begin position="118"/>
        <end position="152"/>
    </location>
</feature>
<evidence type="ECO:0000256" key="3">
    <source>
        <dbReference type="SAM" id="Coils"/>
    </source>
</evidence>
<protein>
    <recommendedName>
        <fullName evidence="6">Recombinase zinc beta ribbon domain-containing protein</fullName>
    </recommendedName>
</protein>
<keyword evidence="3" id="KW-0175">Coiled coil</keyword>
<evidence type="ECO:0000256" key="2">
    <source>
        <dbReference type="ARBA" id="ARBA00023172"/>
    </source>
</evidence>
<accession>A0A2A3YPF4</accession>
<name>A0A2A3YPF4_BREAU</name>
<dbReference type="PANTHER" id="PTHR30461">
    <property type="entry name" value="DNA-INVERTASE FROM LAMBDOID PROPHAGE"/>
    <property type="match status" value="1"/>
</dbReference>
<dbReference type="InterPro" id="IPR038109">
    <property type="entry name" value="DNA_bind_recomb_sf"/>
</dbReference>
<organism evidence="4 5">
    <name type="scientific">Brevibacterium aurantiacum</name>
    <dbReference type="NCBI Taxonomy" id="273384"/>
    <lineage>
        <taxon>Bacteria</taxon>
        <taxon>Bacillati</taxon>
        <taxon>Actinomycetota</taxon>
        <taxon>Actinomycetes</taxon>
        <taxon>Micrococcales</taxon>
        <taxon>Brevibacteriaceae</taxon>
        <taxon>Brevibacterium</taxon>
    </lineage>
</organism>
<reference evidence="4 5" key="1">
    <citation type="journal article" date="2017" name="Elife">
        <title>Extensive horizontal gene transfer in cheese-associated bacteria.</title>
        <authorList>
            <person name="Bonham K.S."/>
            <person name="Wolfe B.E."/>
            <person name="Dutton R.J."/>
        </authorList>
    </citation>
    <scope>NUCLEOTIDE SEQUENCE [LARGE SCALE GENOMIC DNA]</scope>
    <source>
        <strain evidence="4 5">962_8</strain>
    </source>
</reference>
<keyword evidence="1" id="KW-0238">DNA-binding</keyword>
<gene>
    <name evidence="4" type="ORF">CIK65_19055</name>
</gene>
<dbReference type="EMBL" id="NRGQ01000059">
    <property type="protein sequence ID" value="PCC41180.1"/>
    <property type="molecule type" value="Genomic_DNA"/>
</dbReference>
<comment type="caution">
    <text evidence="4">The sequence shown here is derived from an EMBL/GenBank/DDBJ whole genome shotgun (WGS) entry which is preliminary data.</text>
</comment>
<evidence type="ECO:0000313" key="5">
    <source>
        <dbReference type="Proteomes" id="UP000218620"/>
    </source>
</evidence>
<sequence length="277" mass="31347">MRNYFLRPRLFGYQEYDGVLYPLKDWKPLMTKDEFDAVQTIIDSKRTGKRGVSYGRGDSHLLTKIAICECGRGMNVAYRGGAGSAKIYKCPTAKHQTVAGLALEKHVSIHVLNLLHVADNLEDNKGEAQDKVRELRNKRTELETHHREWLKQAGAAGLDPMVIRSRMTAHADYAATVDAELFQAEQERGLEIFPAGGMEILPAAGDEPDDLSNWKSVPVPKRRELIKSVVDHVRIARGQQGARFKPERIFYVYTPRGERLAEIWYEKVLSAVEKSTK</sequence>
<dbReference type="Gene3D" id="3.90.1750.20">
    <property type="entry name" value="Putative Large Serine Recombinase, Chain B, Domain 2"/>
    <property type="match status" value="1"/>
</dbReference>
<evidence type="ECO:0008006" key="6">
    <source>
        <dbReference type="Google" id="ProtNLM"/>
    </source>
</evidence>
<dbReference type="GO" id="GO:0000150">
    <property type="term" value="F:DNA strand exchange activity"/>
    <property type="evidence" value="ECO:0007669"/>
    <property type="project" value="TreeGrafter"/>
</dbReference>
<evidence type="ECO:0000313" key="4">
    <source>
        <dbReference type="EMBL" id="PCC41180.1"/>
    </source>
</evidence>
<dbReference type="InterPro" id="IPR050639">
    <property type="entry name" value="SSR_resolvase"/>
</dbReference>
<dbReference type="Proteomes" id="UP000218620">
    <property type="component" value="Unassembled WGS sequence"/>
</dbReference>
<dbReference type="GO" id="GO:0003677">
    <property type="term" value="F:DNA binding"/>
    <property type="evidence" value="ECO:0007669"/>
    <property type="project" value="UniProtKB-KW"/>
</dbReference>
<evidence type="ECO:0000256" key="1">
    <source>
        <dbReference type="ARBA" id="ARBA00023125"/>
    </source>
</evidence>
<keyword evidence="2" id="KW-0233">DNA recombination</keyword>
<dbReference type="PANTHER" id="PTHR30461:SF2">
    <property type="entry name" value="SERINE RECOMBINASE PINE-RELATED"/>
    <property type="match status" value="1"/>
</dbReference>
<proteinExistence type="predicted"/>